<keyword evidence="3" id="KW-1185">Reference proteome</keyword>
<reference evidence="2 3" key="2">
    <citation type="journal article" date="2019" name="G3 (Bethesda)">
        <title>Hybrid Assembly of the Genome of the Entomopathogenic Nematode Steinernema carpocapsae Identifies the X-Chromosome.</title>
        <authorList>
            <person name="Serra L."/>
            <person name="Macchietto M."/>
            <person name="Macias-Munoz A."/>
            <person name="McGill C.J."/>
            <person name="Rodriguez I.M."/>
            <person name="Rodriguez B."/>
            <person name="Murad R."/>
            <person name="Mortazavi A."/>
        </authorList>
    </citation>
    <scope>NUCLEOTIDE SEQUENCE [LARGE SCALE GENOMIC DNA]</scope>
    <source>
        <strain evidence="2 3">ALL</strain>
    </source>
</reference>
<keyword evidence="1" id="KW-0732">Signal</keyword>
<feature type="chain" id="PRO_5020302273" evidence="1">
    <location>
        <begin position="20"/>
        <end position="72"/>
    </location>
</feature>
<dbReference type="EMBL" id="AZBU02000003">
    <property type="protein sequence ID" value="TKR88912.1"/>
    <property type="molecule type" value="Genomic_DNA"/>
</dbReference>
<accession>A0A4U5NZB5</accession>
<protein>
    <submittedName>
        <fullName evidence="2">Uncharacterized protein</fullName>
    </submittedName>
</protein>
<comment type="caution">
    <text evidence="2">The sequence shown here is derived from an EMBL/GenBank/DDBJ whole genome shotgun (WGS) entry which is preliminary data.</text>
</comment>
<evidence type="ECO:0000256" key="1">
    <source>
        <dbReference type="SAM" id="SignalP"/>
    </source>
</evidence>
<gene>
    <name evidence="2" type="ORF">L596_013084</name>
</gene>
<organism evidence="2 3">
    <name type="scientific">Steinernema carpocapsae</name>
    <name type="common">Entomopathogenic nematode</name>
    <dbReference type="NCBI Taxonomy" id="34508"/>
    <lineage>
        <taxon>Eukaryota</taxon>
        <taxon>Metazoa</taxon>
        <taxon>Ecdysozoa</taxon>
        <taxon>Nematoda</taxon>
        <taxon>Chromadorea</taxon>
        <taxon>Rhabditida</taxon>
        <taxon>Tylenchina</taxon>
        <taxon>Panagrolaimomorpha</taxon>
        <taxon>Strongyloidoidea</taxon>
        <taxon>Steinernematidae</taxon>
        <taxon>Steinernema</taxon>
    </lineage>
</organism>
<dbReference type="Proteomes" id="UP000298663">
    <property type="component" value="Unassembled WGS sequence"/>
</dbReference>
<reference evidence="2 3" key="1">
    <citation type="journal article" date="2015" name="Genome Biol.">
        <title>Comparative genomics of Steinernema reveals deeply conserved gene regulatory networks.</title>
        <authorList>
            <person name="Dillman A.R."/>
            <person name="Macchietto M."/>
            <person name="Porter C.F."/>
            <person name="Rogers A."/>
            <person name="Williams B."/>
            <person name="Antoshechkin I."/>
            <person name="Lee M.M."/>
            <person name="Goodwin Z."/>
            <person name="Lu X."/>
            <person name="Lewis E.E."/>
            <person name="Goodrich-Blair H."/>
            <person name="Stock S.P."/>
            <person name="Adams B.J."/>
            <person name="Sternberg P.W."/>
            <person name="Mortazavi A."/>
        </authorList>
    </citation>
    <scope>NUCLEOTIDE SEQUENCE [LARGE SCALE GENOMIC DNA]</scope>
    <source>
        <strain evidence="2 3">ALL</strain>
    </source>
</reference>
<name>A0A4U5NZB5_STECR</name>
<feature type="signal peptide" evidence="1">
    <location>
        <begin position="1"/>
        <end position="19"/>
    </location>
</feature>
<dbReference type="AlphaFoldDB" id="A0A4U5NZB5"/>
<proteinExistence type="predicted"/>
<evidence type="ECO:0000313" key="3">
    <source>
        <dbReference type="Proteomes" id="UP000298663"/>
    </source>
</evidence>
<sequence length="72" mass="8314">MSNRVTLVFLLGFNIFSVGNLCRLKINDYYDSIRTRESADNVRSFLLRTRQYYGPPPINASMITDENLYCVG</sequence>
<evidence type="ECO:0000313" key="2">
    <source>
        <dbReference type="EMBL" id="TKR88912.1"/>
    </source>
</evidence>